<accession>A0A5N7MUR6</accession>
<organism evidence="2 3">
    <name type="scientific">Microvirga tunisiensis</name>
    <dbReference type="NCBI Taxonomy" id="2108360"/>
    <lineage>
        <taxon>Bacteria</taxon>
        <taxon>Pseudomonadati</taxon>
        <taxon>Pseudomonadota</taxon>
        <taxon>Alphaproteobacteria</taxon>
        <taxon>Hyphomicrobiales</taxon>
        <taxon>Methylobacteriaceae</taxon>
        <taxon>Microvirga</taxon>
    </lineage>
</organism>
<gene>
    <name evidence="2" type="ORF">FS320_38490</name>
</gene>
<keyword evidence="3" id="KW-1185">Reference proteome</keyword>
<evidence type="ECO:0008006" key="4">
    <source>
        <dbReference type="Google" id="ProtNLM"/>
    </source>
</evidence>
<dbReference type="OrthoDB" id="111944at2"/>
<proteinExistence type="predicted"/>
<dbReference type="RefSeq" id="WP_152717578.1">
    <property type="nucleotide sequence ID" value="NZ_VOSJ01000006.1"/>
</dbReference>
<feature type="region of interest" description="Disordered" evidence="1">
    <location>
        <begin position="191"/>
        <end position="214"/>
    </location>
</feature>
<evidence type="ECO:0000256" key="1">
    <source>
        <dbReference type="SAM" id="MobiDB-lite"/>
    </source>
</evidence>
<dbReference type="EMBL" id="VOSK01000428">
    <property type="protein sequence ID" value="MPR30707.1"/>
    <property type="molecule type" value="Genomic_DNA"/>
</dbReference>
<protein>
    <recommendedName>
        <fullName evidence="4">DUF2384 domain-containing protein</fullName>
    </recommendedName>
</protein>
<reference evidence="2 3" key="1">
    <citation type="journal article" date="2019" name="Syst. Appl. Microbiol.">
        <title>Microvirga tunisiensis sp. nov., a root nodule symbiotic bacterium isolated from Lupinus micranthus and L. luteus grown in Northern Tunisia.</title>
        <authorList>
            <person name="Msaddak A."/>
            <person name="Rejili M."/>
            <person name="Duran D."/>
            <person name="Mars M."/>
            <person name="Palacios J.M."/>
            <person name="Ruiz-Argueso T."/>
            <person name="Rey L."/>
            <person name="Imperial J."/>
        </authorList>
    </citation>
    <scope>NUCLEOTIDE SEQUENCE [LARGE SCALE GENOMIC DNA]</scope>
    <source>
        <strain evidence="2 3">Lmie10</strain>
    </source>
</reference>
<name>A0A5N7MUR6_9HYPH</name>
<evidence type="ECO:0000313" key="2">
    <source>
        <dbReference type="EMBL" id="MPR30707.1"/>
    </source>
</evidence>
<dbReference type="Proteomes" id="UP000403266">
    <property type="component" value="Unassembled WGS sequence"/>
</dbReference>
<comment type="caution">
    <text evidence="2">The sequence shown here is derived from an EMBL/GenBank/DDBJ whole genome shotgun (WGS) entry which is preliminary data.</text>
</comment>
<evidence type="ECO:0000313" key="3">
    <source>
        <dbReference type="Proteomes" id="UP000403266"/>
    </source>
</evidence>
<sequence>MGDRKMPSLPMSADAFLEWAETQEEKWELVDGYPVPKFRDETEAGMDPTPRVPMSETEFLEWVKTQPSRYELVDGVPIPVYGEVRGDLITSDWRALYGSLKGKGSDPDRVRSIEEISGAAMTDDETLTHEEAAALLGGYATLAHRVMINELPRLPDGGFRRGDVLALRDRLRALEAFAASTEELSQIAEGEAVKHETQGSTDLAAEGEDAEKEQTFGEALDEMGWQPVPLPRLTLRSGAPGRRLKLPRPPEEAVLIAEGEAAKREILRLAGGYLEEELAAEWLGVSVDHLHRSVEEGTWIAVEMDGRLVVPACMMRDSMTVLILREILAVMPIRSPWMRLEWLVRPDNALGGLSPMEAIRDCREKEVRELARSHGAD</sequence>
<dbReference type="AlphaFoldDB" id="A0A5N7MUR6"/>